<gene>
    <name evidence="2" type="ORF">SAMN02745118_00841</name>
</gene>
<proteinExistence type="predicted"/>
<dbReference type="PROSITE" id="PS50075">
    <property type="entry name" value="CARRIER"/>
    <property type="match status" value="1"/>
</dbReference>
<sequence>MDVSNFIIGLLEKKNKIDESVDIETLNYVEKGYVDSLGIIKFVVEIEDEFEIEFSDDELADPSFKIVGELIKLVEGKIKNNEKN</sequence>
<evidence type="ECO:0000313" key="3">
    <source>
        <dbReference type="Proteomes" id="UP000190625"/>
    </source>
</evidence>
<dbReference type="RefSeq" id="WP_159442878.1">
    <property type="nucleotide sequence ID" value="NZ_FUWM01000006.1"/>
</dbReference>
<evidence type="ECO:0000259" key="1">
    <source>
        <dbReference type="PROSITE" id="PS50075"/>
    </source>
</evidence>
<keyword evidence="3" id="KW-1185">Reference proteome</keyword>
<accession>A0A1T4KMN2</accession>
<dbReference type="InterPro" id="IPR009081">
    <property type="entry name" value="PP-bd_ACP"/>
</dbReference>
<dbReference type="OrthoDB" id="2053285at2"/>
<dbReference type="Gene3D" id="1.10.1200.10">
    <property type="entry name" value="ACP-like"/>
    <property type="match status" value="1"/>
</dbReference>
<feature type="domain" description="Carrier" evidence="1">
    <location>
        <begin position="1"/>
        <end position="78"/>
    </location>
</feature>
<dbReference type="Pfam" id="PF00550">
    <property type="entry name" value="PP-binding"/>
    <property type="match status" value="1"/>
</dbReference>
<reference evidence="3" key="1">
    <citation type="submission" date="2017-02" db="EMBL/GenBank/DDBJ databases">
        <authorList>
            <person name="Varghese N."/>
            <person name="Submissions S."/>
        </authorList>
    </citation>
    <scope>NUCLEOTIDE SEQUENCE [LARGE SCALE GENOMIC DNA]</scope>
    <source>
        <strain evidence="3">ATCC BAA-73</strain>
    </source>
</reference>
<organism evidence="2 3">
    <name type="scientific">Selenihalanaerobacter shriftii</name>
    <dbReference type="NCBI Taxonomy" id="142842"/>
    <lineage>
        <taxon>Bacteria</taxon>
        <taxon>Bacillati</taxon>
        <taxon>Bacillota</taxon>
        <taxon>Clostridia</taxon>
        <taxon>Halanaerobiales</taxon>
        <taxon>Halobacteroidaceae</taxon>
        <taxon>Selenihalanaerobacter</taxon>
    </lineage>
</organism>
<evidence type="ECO:0000313" key="2">
    <source>
        <dbReference type="EMBL" id="SJZ43649.1"/>
    </source>
</evidence>
<dbReference type="Proteomes" id="UP000190625">
    <property type="component" value="Unassembled WGS sequence"/>
</dbReference>
<dbReference type="EMBL" id="FUWM01000006">
    <property type="protein sequence ID" value="SJZ43649.1"/>
    <property type="molecule type" value="Genomic_DNA"/>
</dbReference>
<protein>
    <submittedName>
        <fullName evidence="2">Phosphopantetheine attachment site</fullName>
    </submittedName>
</protein>
<dbReference type="AlphaFoldDB" id="A0A1T4KMN2"/>
<name>A0A1T4KMN2_9FIRM</name>
<dbReference type="InterPro" id="IPR036736">
    <property type="entry name" value="ACP-like_sf"/>
</dbReference>
<dbReference type="SUPFAM" id="SSF47336">
    <property type="entry name" value="ACP-like"/>
    <property type="match status" value="1"/>
</dbReference>
<dbReference type="STRING" id="142842.SAMN02745118_00841"/>